<proteinExistence type="predicted"/>
<sequence>MGLLDPIPPPYDPLEWAARPLPEKSRMVCRSWALQGYGTPVAVYFVYLLKVALYVGGWIFFCGFTPGLGAPGQIGQWWLEPIAFQKAIVWSLLFEVLGLGCGSGPLTGRYFPPIGGFLHFLRPGTTKLPLLRGLPLVGGATRNPIDVALYAILLISLVRALVAAQLDAALLLPLVVLVPQCGLLDKTVFLAARAEHYWVTIVVFAFASPWLAGAKAVQAALWFWAGVSKLNHHFPAVVCVMTSNSPVTRFAWIRRLVYRSYPDDLRPSTLATVMAHVGTLLELSVPIVLIFGDGGVVTTVGLVMMVMLHGFILSTVPMGVPIEWNVVVLYGGFFLFGAHADVSLAGLVDTPVLAAFVALFTVALPLWGNLAPHRLSFLLSMRYYAGNWPYSVWLFRGDSYKKLERLRKSSKWLYDQLDVFYERKVSVGLVGKVIAFRLMHLAGRALCRLLPRAVDDPAKYEWVDGELVAGMVLGWNFGDGHLHDEQLITAVQAQCGFEPGELRCIMVESQPLHRQSMLWRIHDAATGELGRGEIAIADLRQLQPWSFELPGGTAAQREGA</sequence>
<keyword evidence="1" id="KW-1133">Transmembrane helix</keyword>
<keyword evidence="3" id="KW-1185">Reference proteome</keyword>
<evidence type="ECO:0000313" key="3">
    <source>
        <dbReference type="Proteomes" id="UP001150924"/>
    </source>
</evidence>
<dbReference type="AlphaFoldDB" id="A0A9X3ET81"/>
<dbReference type="Proteomes" id="UP001150924">
    <property type="component" value="Unassembled WGS sequence"/>
</dbReference>
<dbReference type="EMBL" id="JAPNKE010000002">
    <property type="protein sequence ID" value="MCY1009827.1"/>
    <property type="molecule type" value="Genomic_DNA"/>
</dbReference>
<reference evidence="2" key="1">
    <citation type="submission" date="2022-11" db="EMBL/GenBank/DDBJ databases">
        <title>Minimal conservation of predation-associated metabolite biosynthetic gene clusters underscores biosynthetic potential of Myxococcota including descriptions for ten novel species: Archangium lansinium sp. nov., Myxococcus landrumus sp. nov., Nannocystis bai.</title>
        <authorList>
            <person name="Ahearne A."/>
            <person name="Stevens C."/>
            <person name="Phillips K."/>
        </authorList>
    </citation>
    <scope>NUCLEOTIDE SEQUENCE</scope>
    <source>
        <strain evidence="2">Na p29</strain>
    </source>
</reference>
<comment type="caution">
    <text evidence="2">The sequence shown here is derived from an EMBL/GenBank/DDBJ whole genome shotgun (WGS) entry which is preliminary data.</text>
</comment>
<feature type="transmembrane region" description="Helical" evidence="1">
    <location>
        <begin position="197"/>
        <end position="221"/>
    </location>
</feature>
<evidence type="ECO:0000256" key="1">
    <source>
        <dbReference type="SAM" id="Phobius"/>
    </source>
</evidence>
<name>A0A9X3ET81_9BACT</name>
<gene>
    <name evidence="2" type="ORF">OV079_30560</name>
</gene>
<evidence type="ECO:0000313" key="2">
    <source>
        <dbReference type="EMBL" id="MCY1009827.1"/>
    </source>
</evidence>
<accession>A0A9X3ET81</accession>
<feature type="transmembrane region" description="Helical" evidence="1">
    <location>
        <begin position="147"/>
        <end position="176"/>
    </location>
</feature>
<keyword evidence="1" id="KW-0472">Membrane</keyword>
<feature type="transmembrane region" description="Helical" evidence="1">
    <location>
        <begin position="353"/>
        <end position="372"/>
    </location>
</feature>
<dbReference type="RefSeq" id="WP_267772541.1">
    <property type="nucleotide sequence ID" value="NZ_JAPNKE010000002.1"/>
</dbReference>
<dbReference type="InterPro" id="IPR021941">
    <property type="entry name" value="DUF3556_TM"/>
</dbReference>
<feature type="transmembrane region" description="Helical" evidence="1">
    <location>
        <begin position="327"/>
        <end position="347"/>
    </location>
</feature>
<keyword evidence="1" id="KW-0812">Transmembrane</keyword>
<feature type="transmembrane region" description="Helical" evidence="1">
    <location>
        <begin position="297"/>
        <end position="320"/>
    </location>
</feature>
<organism evidence="2 3">
    <name type="scientific">Nannocystis pusilla</name>
    <dbReference type="NCBI Taxonomy" id="889268"/>
    <lineage>
        <taxon>Bacteria</taxon>
        <taxon>Pseudomonadati</taxon>
        <taxon>Myxococcota</taxon>
        <taxon>Polyangia</taxon>
        <taxon>Nannocystales</taxon>
        <taxon>Nannocystaceae</taxon>
        <taxon>Nannocystis</taxon>
    </lineage>
</organism>
<dbReference type="Pfam" id="PF12077">
    <property type="entry name" value="DUF3556"/>
    <property type="match status" value="1"/>
</dbReference>
<feature type="transmembrane region" description="Helical" evidence="1">
    <location>
        <begin position="41"/>
        <end position="66"/>
    </location>
</feature>
<feature type="transmembrane region" description="Helical" evidence="1">
    <location>
        <begin position="273"/>
        <end position="291"/>
    </location>
</feature>
<protein>
    <submittedName>
        <fullName evidence="2">DUF3556 domain-containing protein</fullName>
    </submittedName>
</protein>